<accession>A0ABP0LGZ7</accession>
<sequence length="1048" mass="120249">MFPPPAVGVPLPCWTTELFDLDELYSTCGDTSFNLKCGFYHDHGKEGRVRQPLGQTLLNYVTDHDDRLKQIEKHGVRLPTQIQGWFLLTKAALTREQKQMIMTQAASLERAKIQQAMFAILGQDYKGGGQLLRDRWNRAGSGKGRSYFAGDDSEAFFEWDDNAPTYEEEDDAYYMDDEENYDDQWWESFDADEYLLDLTSSFETEQLTWEPSFDLQLDEKLGDPGSMEDFLMEEHLYQVEEQTPPEDTSPMTTKHWKTLVMHTQAQLKSMNTLVDQAIKQEHQAPPRDQADLPVPLEKLDDIRVTIFREPGQEPSATTDHFKTENVFKRHSKEAAKGLPPKWVGCTIFQINAVTRMELGMTATLSSSSPTSVKPIRKAAQHMKNQLTQEGWTPHDLDPCLFILHHYHEDGSSVPCGLIALHVDDMLGAGDRGCATYIAAERRLKEVFEFRSWQEDHESMEYCGVIHNRKDFTWNLSQSHFLHKVKPVTVHRGRGPEDPMNEHDRGQLRALLGSLQWPSVQSQSHLQASCSLISGQQRTGKLRAIMEANALLKFAKEKADVTLKYEPFESVSNHSDLSKIRLVVMFDASHAAREDYTSQGGHLAILVPEEVFEKETPYHVVDWRSYKLPRVARSSLSAKAQAAGGASDSAEYICRFWSIIFDPKHKLRERLQEGSALRPTLVTDAKALYDAWHKETTTSASSSVDKRTYLEIKVAKQQTTDLEGCLKWVSSERQFVDGLTKSSTRSLLADRLRRHRIKLAWDPQYTSEESSFEDEYVSQDEAADTGPTSWPSSKSLRTPMAMMIYFTQIKAVTAESTGDFTQLKPDGLCLAGDEPAEEWSILTYLFLFILFTTLVVSYLTYKLGRFHEHRRQVNDLKVKLRVAQTRNERHFDSALDDQCLFFDRRISQLENDLVKAAEANAETRRHHNEMMEQWRLEQQEAEEIDQSFRQCQAFLSRCYRELLDHFDEDCPLTTGTHVTPFGHTFHVRADCHGLKQAHRVDRRPCCAFCNPTPQTPHRVNSLSGTTLQEDMMSWRQDYGNLPYEEWIVD</sequence>
<reference evidence="2 3" key="1">
    <citation type="submission" date="2024-02" db="EMBL/GenBank/DDBJ databases">
        <authorList>
            <person name="Chen Y."/>
            <person name="Shah S."/>
            <person name="Dougan E. K."/>
            <person name="Thang M."/>
            <person name="Chan C."/>
        </authorList>
    </citation>
    <scope>NUCLEOTIDE SEQUENCE [LARGE SCALE GENOMIC DNA]</scope>
</reference>
<organism evidence="2 3">
    <name type="scientific">Durusdinium trenchii</name>
    <dbReference type="NCBI Taxonomy" id="1381693"/>
    <lineage>
        <taxon>Eukaryota</taxon>
        <taxon>Sar</taxon>
        <taxon>Alveolata</taxon>
        <taxon>Dinophyceae</taxon>
        <taxon>Suessiales</taxon>
        <taxon>Symbiodiniaceae</taxon>
        <taxon>Durusdinium</taxon>
    </lineage>
</organism>
<gene>
    <name evidence="2" type="ORF">SCF082_LOCUS22419</name>
</gene>
<proteinExistence type="predicted"/>
<evidence type="ECO:0000313" key="3">
    <source>
        <dbReference type="Proteomes" id="UP001642464"/>
    </source>
</evidence>
<keyword evidence="1" id="KW-0472">Membrane</keyword>
<name>A0ABP0LGZ7_9DINO</name>
<dbReference type="Proteomes" id="UP001642464">
    <property type="component" value="Unassembled WGS sequence"/>
</dbReference>
<protein>
    <submittedName>
        <fullName evidence="2">Copia protein</fullName>
    </submittedName>
</protein>
<dbReference type="EMBL" id="CAXAMM010016091">
    <property type="protein sequence ID" value="CAK9038012.1"/>
    <property type="molecule type" value="Genomic_DNA"/>
</dbReference>
<comment type="caution">
    <text evidence="2">The sequence shown here is derived from an EMBL/GenBank/DDBJ whole genome shotgun (WGS) entry which is preliminary data.</text>
</comment>
<keyword evidence="1" id="KW-0812">Transmembrane</keyword>
<feature type="transmembrane region" description="Helical" evidence="1">
    <location>
        <begin position="838"/>
        <end position="860"/>
    </location>
</feature>
<evidence type="ECO:0000313" key="2">
    <source>
        <dbReference type="EMBL" id="CAK9038012.1"/>
    </source>
</evidence>
<keyword evidence="1" id="KW-1133">Transmembrane helix</keyword>
<keyword evidence="3" id="KW-1185">Reference proteome</keyword>
<evidence type="ECO:0000256" key="1">
    <source>
        <dbReference type="SAM" id="Phobius"/>
    </source>
</evidence>